<dbReference type="PANTHER" id="PTHR47062">
    <property type="match status" value="1"/>
</dbReference>
<evidence type="ECO:0000313" key="5">
    <source>
        <dbReference type="EMBL" id="MDC8759222.1"/>
    </source>
</evidence>
<dbReference type="CDD" id="cd06470">
    <property type="entry name" value="ACD_IbpA-B_like"/>
    <property type="match status" value="1"/>
</dbReference>
<gene>
    <name evidence="5" type="ORF">OIK44_16695</name>
</gene>
<comment type="similarity">
    <text evidence="2 3">Belongs to the small heat shock protein (HSP20) family.</text>
</comment>
<feature type="domain" description="SHSP" evidence="4">
    <location>
        <begin position="29"/>
        <end position="140"/>
    </location>
</feature>
<keyword evidence="6" id="KW-1185">Reference proteome</keyword>
<evidence type="ECO:0000259" key="4">
    <source>
        <dbReference type="PROSITE" id="PS01031"/>
    </source>
</evidence>
<dbReference type="InterPro" id="IPR008978">
    <property type="entry name" value="HSP20-like_chaperone"/>
</dbReference>
<protein>
    <submittedName>
        <fullName evidence="5">Hsp20 family protein</fullName>
    </submittedName>
</protein>
<dbReference type="InterPro" id="IPR002068">
    <property type="entry name" value="A-crystallin/Hsp20_dom"/>
</dbReference>
<dbReference type="SUPFAM" id="SSF49764">
    <property type="entry name" value="HSP20-like chaperones"/>
    <property type="match status" value="1"/>
</dbReference>
<name>A0ABT5K635_9BURK</name>
<dbReference type="PANTHER" id="PTHR47062:SF1">
    <property type="entry name" value="SMALL HEAT SHOCK PROTEIN IBPA"/>
    <property type="match status" value="1"/>
</dbReference>
<proteinExistence type="inferred from homology"/>
<sequence length="151" mass="16958">MRTFDLAPLYRSAIGFDRLAHLLNEAQRGDAQPSYPPYNIELVSEDNYRIVMALAGFSRAEIDIVAERDTLHVTGRKQKDGVERTFLHRGIAARDFEQRFQLANHVKVTGAAFDNGMLTIELVREVPEAHKPRKIVIDGGDNVSALERQAA</sequence>
<dbReference type="Pfam" id="PF00011">
    <property type="entry name" value="HSP20"/>
    <property type="match status" value="1"/>
</dbReference>
<organism evidence="5 6">
    <name type="scientific">Janthinobacterium fluminis</name>
    <dbReference type="NCBI Taxonomy" id="2987524"/>
    <lineage>
        <taxon>Bacteria</taxon>
        <taxon>Pseudomonadati</taxon>
        <taxon>Pseudomonadota</taxon>
        <taxon>Betaproteobacteria</taxon>
        <taxon>Burkholderiales</taxon>
        <taxon>Oxalobacteraceae</taxon>
        <taxon>Janthinobacterium</taxon>
    </lineage>
</organism>
<dbReference type="RefSeq" id="WP_273672271.1">
    <property type="nucleotide sequence ID" value="NZ_JAQQXR010000006.1"/>
</dbReference>
<keyword evidence="1" id="KW-0346">Stress response</keyword>
<dbReference type="InterPro" id="IPR037913">
    <property type="entry name" value="ACD_IbpA/B"/>
</dbReference>
<evidence type="ECO:0000256" key="3">
    <source>
        <dbReference type="RuleBase" id="RU003616"/>
    </source>
</evidence>
<dbReference type="PROSITE" id="PS01031">
    <property type="entry name" value="SHSP"/>
    <property type="match status" value="1"/>
</dbReference>
<dbReference type="Proteomes" id="UP001221208">
    <property type="component" value="Unassembled WGS sequence"/>
</dbReference>
<reference evidence="5 6" key="1">
    <citation type="submission" date="2022-10" db="EMBL/GenBank/DDBJ databases">
        <title>Janthinobacterium sp. hw3 Genome sequencing.</title>
        <authorList>
            <person name="Park S."/>
        </authorList>
    </citation>
    <scope>NUCLEOTIDE SEQUENCE [LARGE SCALE GENOMIC DNA]</scope>
    <source>
        <strain evidence="6">hw3</strain>
    </source>
</reference>
<dbReference type="EMBL" id="JAQQXR010000006">
    <property type="protein sequence ID" value="MDC8759222.1"/>
    <property type="molecule type" value="Genomic_DNA"/>
</dbReference>
<evidence type="ECO:0000313" key="6">
    <source>
        <dbReference type="Proteomes" id="UP001221208"/>
    </source>
</evidence>
<dbReference type="Gene3D" id="2.60.40.790">
    <property type="match status" value="1"/>
</dbReference>
<accession>A0ABT5K635</accession>
<comment type="caution">
    <text evidence="5">The sequence shown here is derived from an EMBL/GenBank/DDBJ whole genome shotgun (WGS) entry which is preliminary data.</text>
</comment>
<evidence type="ECO:0000256" key="1">
    <source>
        <dbReference type="ARBA" id="ARBA00023016"/>
    </source>
</evidence>
<evidence type="ECO:0000256" key="2">
    <source>
        <dbReference type="PROSITE-ProRule" id="PRU00285"/>
    </source>
</evidence>